<dbReference type="EMBL" id="SPNV01000110">
    <property type="protein sequence ID" value="KAF5861073.1"/>
    <property type="molecule type" value="Genomic_DNA"/>
</dbReference>
<evidence type="ECO:0000313" key="3">
    <source>
        <dbReference type="Proteomes" id="UP000541154"/>
    </source>
</evidence>
<keyword evidence="3" id="KW-1185">Reference proteome</keyword>
<accession>A0A8H6A832</accession>
<dbReference type="Proteomes" id="UP000541154">
    <property type="component" value="Unassembled WGS sequence"/>
</dbReference>
<protein>
    <submittedName>
        <fullName evidence="2">Uncharacterized protein</fullName>
    </submittedName>
</protein>
<feature type="chain" id="PRO_5034503632" evidence="1">
    <location>
        <begin position="18"/>
        <end position="227"/>
    </location>
</feature>
<evidence type="ECO:0000256" key="1">
    <source>
        <dbReference type="SAM" id="SignalP"/>
    </source>
</evidence>
<name>A0A8H6A832_PETAA</name>
<reference evidence="2 3" key="1">
    <citation type="submission" date="2019-04" db="EMBL/GenBank/DDBJ databases">
        <title>Aspergillus burnettii sp. nov., novel species from soil in southeast Queensland.</title>
        <authorList>
            <person name="Gilchrist C.L.M."/>
            <person name="Pitt J.I."/>
            <person name="Lange L."/>
            <person name="Lacey H.J."/>
            <person name="Vuong D."/>
            <person name="Midgley D.J."/>
            <person name="Greenfield P."/>
            <person name="Bradbury M."/>
            <person name="Lacey E."/>
            <person name="Busk P.K."/>
            <person name="Pilgaard B."/>
            <person name="Chooi Y.H."/>
            <person name="Piggott A.M."/>
        </authorList>
    </citation>
    <scope>NUCLEOTIDE SEQUENCE [LARGE SCALE GENOMIC DNA]</scope>
    <source>
        <strain evidence="2 3">FRR 5400</strain>
    </source>
</reference>
<evidence type="ECO:0000313" key="2">
    <source>
        <dbReference type="EMBL" id="KAF5861073.1"/>
    </source>
</evidence>
<gene>
    <name evidence="2" type="ORF">ETB97_000762</name>
</gene>
<dbReference type="AlphaFoldDB" id="A0A8H6A832"/>
<organism evidence="2 3">
    <name type="scientific">Petromyces alliaceus</name>
    <name type="common">Aspergillus alliaceus</name>
    <dbReference type="NCBI Taxonomy" id="209559"/>
    <lineage>
        <taxon>Eukaryota</taxon>
        <taxon>Fungi</taxon>
        <taxon>Dikarya</taxon>
        <taxon>Ascomycota</taxon>
        <taxon>Pezizomycotina</taxon>
        <taxon>Eurotiomycetes</taxon>
        <taxon>Eurotiomycetidae</taxon>
        <taxon>Eurotiales</taxon>
        <taxon>Aspergillaceae</taxon>
        <taxon>Aspergillus</taxon>
        <taxon>Aspergillus subgen. Circumdati</taxon>
    </lineage>
</organism>
<feature type="signal peptide" evidence="1">
    <location>
        <begin position="1"/>
        <end position="17"/>
    </location>
</feature>
<proteinExistence type="predicted"/>
<keyword evidence="1" id="KW-0732">Signal</keyword>
<sequence>MYCAFYLPFMILVGTESREPTAATVCYPGQWLPYGSRDNLAIREVSAAMPRLNKEHCHAVYNAAAYIFICFFMKGPRPCFRTVLEICSKVFSPGTVFGNTERGSDSSSQREEGAGAPVRIQPISFEYGYWLDQLRHFLGCELEADYARYPIYCTATERIWPSYEAIYSSCPPTMTAGLSWNWFVRGWPQQMLDGIHHNLDVYHQQCIRWPVQPATIESRIRLLSTLQ</sequence>
<comment type="caution">
    <text evidence="2">The sequence shown here is derived from an EMBL/GenBank/DDBJ whole genome shotgun (WGS) entry which is preliminary data.</text>
</comment>